<feature type="region of interest" description="Disordered" evidence="1">
    <location>
        <begin position="24"/>
        <end position="62"/>
    </location>
</feature>
<accession>A0A813II23</accession>
<feature type="compositionally biased region" description="Low complexity" evidence="1">
    <location>
        <begin position="477"/>
        <end position="488"/>
    </location>
</feature>
<evidence type="ECO:0000313" key="2">
    <source>
        <dbReference type="EMBL" id="CAE8651062.1"/>
    </source>
</evidence>
<feature type="non-terminal residue" evidence="2">
    <location>
        <position position="497"/>
    </location>
</feature>
<proteinExistence type="predicted"/>
<feature type="non-terminal residue" evidence="2">
    <location>
        <position position="1"/>
    </location>
</feature>
<feature type="region of interest" description="Disordered" evidence="1">
    <location>
        <begin position="102"/>
        <end position="126"/>
    </location>
</feature>
<protein>
    <submittedName>
        <fullName evidence="2">Uncharacterized protein</fullName>
    </submittedName>
</protein>
<dbReference type="Proteomes" id="UP000626109">
    <property type="component" value="Unassembled WGS sequence"/>
</dbReference>
<evidence type="ECO:0000256" key="1">
    <source>
        <dbReference type="SAM" id="MobiDB-lite"/>
    </source>
</evidence>
<feature type="region of interest" description="Disordered" evidence="1">
    <location>
        <begin position="456"/>
        <end position="497"/>
    </location>
</feature>
<feature type="region of interest" description="Disordered" evidence="1">
    <location>
        <begin position="347"/>
        <end position="370"/>
    </location>
</feature>
<feature type="region of interest" description="Disordered" evidence="1">
    <location>
        <begin position="163"/>
        <end position="194"/>
    </location>
</feature>
<gene>
    <name evidence="2" type="ORF">PGLA2088_LOCUS8805</name>
</gene>
<reference evidence="2" key="1">
    <citation type="submission" date="2021-02" db="EMBL/GenBank/DDBJ databases">
        <authorList>
            <person name="Dougan E. K."/>
            <person name="Rhodes N."/>
            <person name="Thang M."/>
            <person name="Chan C."/>
        </authorList>
    </citation>
    <scope>NUCLEOTIDE SEQUENCE</scope>
</reference>
<name>A0A813II23_POLGL</name>
<feature type="region of interest" description="Disordered" evidence="1">
    <location>
        <begin position="284"/>
        <end position="316"/>
    </location>
</feature>
<organism evidence="2 3">
    <name type="scientific">Polarella glacialis</name>
    <name type="common">Dinoflagellate</name>
    <dbReference type="NCBI Taxonomy" id="89957"/>
    <lineage>
        <taxon>Eukaryota</taxon>
        <taxon>Sar</taxon>
        <taxon>Alveolata</taxon>
        <taxon>Dinophyceae</taxon>
        <taxon>Suessiales</taxon>
        <taxon>Suessiaceae</taxon>
        <taxon>Polarella</taxon>
    </lineage>
</organism>
<evidence type="ECO:0000313" key="3">
    <source>
        <dbReference type="Proteomes" id="UP000626109"/>
    </source>
</evidence>
<dbReference type="AlphaFoldDB" id="A0A813II23"/>
<comment type="caution">
    <text evidence="2">The sequence shown here is derived from an EMBL/GenBank/DDBJ whole genome shotgun (WGS) entry which is preliminary data.</text>
</comment>
<sequence length="497" mass="52381">DSKELPTLLRCGLGFTQGAQDAWKSPLSPKIPEAPPRLHARSVSVQGSDHLHAASPQRRATAATCSYPSMNYESAQPEFAEAAATAEESFANLAPPRLHARSVSVQGSDHLHAASPQRRATAAPCSYHPGMNYESAQPEFAEAAAAAEESFANLAPPRLHARSVSVQGSDHLHAASPQRRATAAPRSYHPGMNYESAQPEFAEAAAAAEESFANLAPPRLHARSVSVQGSDHLHAASPQRRATAAPRSYHPGMNYESAQPEFAEAAATAEESFANLAPPRLHARSVSVPGSDHLHAASPQRCATAAPRSYHPGMNYESAQPEFAEAAATAEESCANLAPPRLHARSVSVQGSDHLHAASPQRRATAAPCSYHPGMNYESAQPEFAEAAATAEESFANLAPPRLHARSVSVQGSDHLHAASPHRRATAATCSFPGMVYESAQPGFAEAAATAEESANLAPQRLRARSVSVPGSDHLHAAPPQRRATAAPHSFPGMAYG</sequence>
<feature type="region of interest" description="Disordered" evidence="1">
    <location>
        <begin position="224"/>
        <end position="255"/>
    </location>
</feature>
<dbReference type="EMBL" id="CAJNNW010009568">
    <property type="protein sequence ID" value="CAE8651062.1"/>
    <property type="molecule type" value="Genomic_DNA"/>
</dbReference>